<dbReference type="AlphaFoldDB" id="A0A2U9IGN8"/>
<name>A0A2U9IGN8_9CREN</name>
<accession>A0A2U9IGN8</accession>
<protein>
    <submittedName>
        <fullName evidence="1">Uncharacterized protein</fullName>
    </submittedName>
</protein>
<evidence type="ECO:0000313" key="1">
    <source>
        <dbReference type="EMBL" id="AWR95160.1"/>
    </source>
</evidence>
<sequence>MMNIVVAFENGKRFVIYDNGVIRETNEEESIFIVKNLDKEKFDKITKSGKKIFICNDNEDICLSKVASKVFGRPKSCKFA</sequence>
<dbReference type="KEGG" id="abri:DFR85_11685"/>
<dbReference type="EMBL" id="CP029289">
    <property type="protein sequence ID" value="AWR95160.1"/>
    <property type="molecule type" value="Genomic_DNA"/>
</dbReference>
<proteinExistence type="predicted"/>
<reference evidence="1 2" key="1">
    <citation type="submission" date="2018-05" db="EMBL/GenBank/DDBJ databases">
        <title>Complete Genome Sequences of Extremely Thermoacidophilic, Metal-Mobilizing Type-Strain Members of the Archaeal Family Sulfolobaceae: Acidianus brierleyi DSM-1651T, Acidianus sulfidivorans DSM-18786T, Metallosphaera hakonensis DSM-7519T, and Metallosphaera prunae DSM-10039T.</title>
        <authorList>
            <person name="Counts J.A."/>
            <person name="Kelly R.M."/>
        </authorList>
    </citation>
    <scope>NUCLEOTIDE SEQUENCE [LARGE SCALE GENOMIC DNA]</scope>
    <source>
        <strain evidence="1 2">DSM 1651</strain>
    </source>
</reference>
<gene>
    <name evidence="1" type="ORF">DFR85_11685</name>
</gene>
<dbReference type="Proteomes" id="UP000248044">
    <property type="component" value="Chromosome"/>
</dbReference>
<evidence type="ECO:0000313" key="2">
    <source>
        <dbReference type="Proteomes" id="UP000248044"/>
    </source>
</evidence>
<keyword evidence="2" id="KW-1185">Reference proteome</keyword>
<organism evidence="1 2">
    <name type="scientific">Acidianus brierleyi</name>
    <dbReference type="NCBI Taxonomy" id="41673"/>
    <lineage>
        <taxon>Archaea</taxon>
        <taxon>Thermoproteota</taxon>
        <taxon>Thermoprotei</taxon>
        <taxon>Sulfolobales</taxon>
        <taxon>Sulfolobaceae</taxon>
        <taxon>Acidianus</taxon>
    </lineage>
</organism>